<feature type="compositionally biased region" description="Basic and acidic residues" evidence="1">
    <location>
        <begin position="37"/>
        <end position="54"/>
    </location>
</feature>
<evidence type="ECO:0000313" key="3">
    <source>
        <dbReference type="Proteomes" id="UP000653674"/>
    </source>
</evidence>
<dbReference type="InterPro" id="IPR046080">
    <property type="entry name" value="DUF6098"/>
</dbReference>
<dbReference type="Pfam" id="PF19593">
    <property type="entry name" value="DUF6098"/>
    <property type="match status" value="1"/>
</dbReference>
<feature type="region of interest" description="Disordered" evidence="1">
    <location>
        <begin position="139"/>
        <end position="160"/>
    </location>
</feature>
<accession>A0A8J3LYU9</accession>
<evidence type="ECO:0000313" key="2">
    <source>
        <dbReference type="EMBL" id="GIG76284.1"/>
    </source>
</evidence>
<reference evidence="2" key="1">
    <citation type="submission" date="2021-01" db="EMBL/GenBank/DDBJ databases">
        <title>Whole genome shotgun sequence of Planosporangium flavigriseum NBRC 105377.</title>
        <authorList>
            <person name="Komaki H."/>
            <person name="Tamura T."/>
        </authorList>
    </citation>
    <scope>NUCLEOTIDE SEQUENCE</scope>
    <source>
        <strain evidence="2">NBRC 105377</strain>
    </source>
</reference>
<dbReference type="Proteomes" id="UP000653674">
    <property type="component" value="Unassembled WGS sequence"/>
</dbReference>
<keyword evidence="3" id="KW-1185">Reference proteome</keyword>
<name>A0A8J3LYU9_9ACTN</name>
<comment type="caution">
    <text evidence="2">The sequence shown here is derived from an EMBL/GenBank/DDBJ whole genome shotgun (WGS) entry which is preliminary data.</text>
</comment>
<organism evidence="2 3">
    <name type="scientific">Planosporangium flavigriseum</name>
    <dbReference type="NCBI Taxonomy" id="373681"/>
    <lineage>
        <taxon>Bacteria</taxon>
        <taxon>Bacillati</taxon>
        <taxon>Actinomycetota</taxon>
        <taxon>Actinomycetes</taxon>
        <taxon>Micromonosporales</taxon>
        <taxon>Micromonosporaceae</taxon>
        <taxon>Planosporangium</taxon>
    </lineage>
</organism>
<gene>
    <name evidence="2" type="ORF">Pfl04_46880</name>
</gene>
<feature type="region of interest" description="Disordered" evidence="1">
    <location>
        <begin position="36"/>
        <end position="61"/>
    </location>
</feature>
<dbReference type="EMBL" id="BONU01000050">
    <property type="protein sequence ID" value="GIG76284.1"/>
    <property type="molecule type" value="Genomic_DNA"/>
</dbReference>
<dbReference type="RefSeq" id="WP_203981571.1">
    <property type="nucleotide sequence ID" value="NZ_BAAAQJ010000009.1"/>
</dbReference>
<proteinExistence type="predicted"/>
<sequence>MEEARPQAEMPTIDDLGELAALLDRSDDEELYVRWSRGPDVDLSPGDHKPEQSSRDSLTGIKLPGLSANPLRVEPWWGDRSTRLWVARRLYDYSHLRKLRGPGVRPWVLVGEQCGRGPDNEPLVICHRPVAWVSEEALRQSDKAVQEQGSQEWGPLNRAD</sequence>
<protein>
    <submittedName>
        <fullName evidence="2">Uncharacterized protein</fullName>
    </submittedName>
</protein>
<evidence type="ECO:0000256" key="1">
    <source>
        <dbReference type="SAM" id="MobiDB-lite"/>
    </source>
</evidence>
<dbReference type="AlphaFoldDB" id="A0A8J3LYU9"/>